<comment type="similarity">
    <text evidence="2">Belongs to the VirD4/TraG family.</text>
</comment>
<dbReference type="InterPro" id="IPR027417">
    <property type="entry name" value="P-loop_NTPase"/>
</dbReference>
<keyword evidence="4 8" id="KW-0812">Transmembrane</keyword>
<evidence type="ECO:0000256" key="6">
    <source>
        <dbReference type="ARBA" id="ARBA00023136"/>
    </source>
</evidence>
<feature type="transmembrane region" description="Helical" evidence="8">
    <location>
        <begin position="220"/>
        <end position="239"/>
    </location>
</feature>
<dbReference type="InterPro" id="IPR051539">
    <property type="entry name" value="T4SS-coupling_protein"/>
</dbReference>
<comment type="subcellular location">
    <subcellularLocation>
        <location evidence="1">Cell membrane</location>
        <topology evidence="1">Multi-pass membrane protein</topology>
    </subcellularLocation>
</comment>
<accession>A0A5V4DSE8</accession>
<evidence type="ECO:0000256" key="4">
    <source>
        <dbReference type="ARBA" id="ARBA00022692"/>
    </source>
</evidence>
<gene>
    <name evidence="9" type="ORF">CS184_24510</name>
</gene>
<evidence type="ECO:0000256" key="8">
    <source>
        <dbReference type="SAM" id="Phobius"/>
    </source>
</evidence>
<dbReference type="Gene3D" id="3.40.50.300">
    <property type="entry name" value="P-loop containing nucleotide triphosphate hydrolases"/>
    <property type="match status" value="1"/>
</dbReference>
<dbReference type="SUPFAM" id="SSF52540">
    <property type="entry name" value="P-loop containing nucleoside triphosphate hydrolases"/>
    <property type="match status" value="1"/>
</dbReference>
<name>A0A5V4DSE8_SALER</name>
<organism evidence="9">
    <name type="scientific">Salmonella enterica</name>
    <name type="common">Salmonella choleraesuis</name>
    <dbReference type="NCBI Taxonomy" id="28901"/>
    <lineage>
        <taxon>Bacteria</taxon>
        <taxon>Pseudomonadati</taxon>
        <taxon>Pseudomonadota</taxon>
        <taxon>Gammaproteobacteria</taxon>
        <taxon>Enterobacterales</taxon>
        <taxon>Enterobacteriaceae</taxon>
        <taxon>Salmonella</taxon>
    </lineage>
</organism>
<reference evidence="9" key="1">
    <citation type="submission" date="2018-07" db="EMBL/GenBank/DDBJ databases">
        <authorList>
            <consortium name="PulseNet: The National Subtyping Network for Foodborne Disease Surveillance"/>
            <person name="Tarr C.L."/>
            <person name="Trees E."/>
            <person name="Katz L.S."/>
            <person name="Carleton-Romer H.A."/>
            <person name="Stroika S."/>
            <person name="Kucerova Z."/>
            <person name="Roache K.F."/>
            <person name="Sabol A.L."/>
            <person name="Besser J."/>
            <person name="Gerner-Smidt P."/>
        </authorList>
    </citation>
    <scope>NUCLEOTIDE SEQUENCE</scope>
    <source>
        <strain evidence="9">PNUSAS027057</strain>
    </source>
</reference>
<evidence type="ECO:0000313" key="9">
    <source>
        <dbReference type="EMBL" id="EBU1668932.1"/>
    </source>
</evidence>
<dbReference type="PANTHER" id="PTHR37937">
    <property type="entry name" value="CONJUGATIVE TRANSFER: DNA TRANSPORT"/>
    <property type="match status" value="1"/>
</dbReference>
<sequence>MLLPVWHAAAETFTRCHPNETVWAMIQDEQLKNIARLQETKRCQAVNDTYDQWRQNFQAMGDAENAIRSARDHQNWNAVKSTFDNIAPQINSLHALAEKNSSLLGAGNILALFGGDLNYLYQNAGLVAPASADGLTDNVSQMLTEPDKQVKAAGIAQQLVYQTRVRAQSFIQGVAQNAGNEAQKEYRAQSDKIVEDKAHNFKGDSVEGYFGGFLARISQVYAPVLLFLIIVGIIGALTARRVRLDAFTASVKAVMAAAVPAVALALMLIFMPFLPSWVLYAAALAVTFAIYSRSKKILGGLASRCGRFPALASGLRWMGGFVSGLDADRKQETGAASINPASHHTHGSSRWGTAAEMRENNHLLPTEKQAGFTLARELSPPPGVDGKFCFTGHVVTVAPTGSGKGIGAVIPNLLTYQGSALVFDPKGENAEVTGRRRREMGQSVHVIDPFGITSGIKESVNILDRLDVTSPDCVAESAVLAESLVVSEKGGDGNHFDESARTLLQGLMLHVSGLPDESRRNLAELRRLITSDEENLLALLADMAASEDVAFGIPARAANTLMGMADRERGSVLSTARKNTAFLDDPRIAAALSHSDFNLSAIKAEPMTVYLVLPANRIAANTRFVRLFIGSVISAVTESKAKPAHNVAFILDEFNVLGYMKSIEDAVSLLRGYGLSFWVFLQDLSQLKSAYPKWQTFLANSAKTFYGTDDYDTAKYVSDTLGKSTVEFETQNSGRNSGGGVSGGGGSMNRGRSSGSSQQFAGRELLTPDEVMRLGPTRPIVILKGEYPYQLTRINYLTDPEYTGMADPNPYYSA</sequence>
<evidence type="ECO:0000256" key="2">
    <source>
        <dbReference type="ARBA" id="ARBA00008806"/>
    </source>
</evidence>
<protein>
    <submittedName>
        <fullName evidence="9">Type IV secretory system conjugative DNA transfer family protein</fullName>
    </submittedName>
</protein>
<dbReference type="Pfam" id="PF02534">
    <property type="entry name" value="T4SS-DNA_transf"/>
    <property type="match status" value="1"/>
</dbReference>
<dbReference type="CDD" id="cd01127">
    <property type="entry name" value="TrwB_TraG_TraD_VirD4"/>
    <property type="match status" value="2"/>
</dbReference>
<comment type="caution">
    <text evidence="9">The sequence shown here is derived from an EMBL/GenBank/DDBJ whole genome shotgun (WGS) entry which is preliminary data.</text>
</comment>
<dbReference type="EMBL" id="AAHBDR010000039">
    <property type="protein sequence ID" value="EBU1668932.1"/>
    <property type="molecule type" value="Genomic_DNA"/>
</dbReference>
<dbReference type="InterPro" id="IPR003688">
    <property type="entry name" value="TraG/VirD4"/>
</dbReference>
<evidence type="ECO:0000256" key="3">
    <source>
        <dbReference type="ARBA" id="ARBA00022475"/>
    </source>
</evidence>
<keyword evidence="6 8" id="KW-0472">Membrane</keyword>
<feature type="region of interest" description="Disordered" evidence="7">
    <location>
        <begin position="728"/>
        <end position="760"/>
    </location>
</feature>
<proteinExistence type="inferred from homology"/>
<evidence type="ECO:0000256" key="7">
    <source>
        <dbReference type="SAM" id="MobiDB-lite"/>
    </source>
</evidence>
<feature type="transmembrane region" description="Helical" evidence="8">
    <location>
        <begin position="251"/>
        <end position="271"/>
    </location>
</feature>
<dbReference type="AlphaFoldDB" id="A0A5V4DSE8"/>
<keyword evidence="3" id="KW-1003">Cell membrane</keyword>
<dbReference type="PANTHER" id="PTHR37937:SF1">
    <property type="entry name" value="CONJUGATIVE TRANSFER: DNA TRANSPORT"/>
    <property type="match status" value="1"/>
</dbReference>
<keyword evidence="5 8" id="KW-1133">Transmembrane helix</keyword>
<evidence type="ECO:0000256" key="1">
    <source>
        <dbReference type="ARBA" id="ARBA00004651"/>
    </source>
</evidence>
<dbReference type="GO" id="GO:0005886">
    <property type="term" value="C:plasma membrane"/>
    <property type="evidence" value="ECO:0007669"/>
    <property type="project" value="UniProtKB-SubCell"/>
</dbReference>
<evidence type="ECO:0000256" key="5">
    <source>
        <dbReference type="ARBA" id="ARBA00022989"/>
    </source>
</evidence>
<feature type="compositionally biased region" description="Gly residues" evidence="7">
    <location>
        <begin position="736"/>
        <end position="748"/>
    </location>
</feature>